<evidence type="ECO:0000313" key="3">
    <source>
        <dbReference type="Proteomes" id="UP000297982"/>
    </source>
</evidence>
<comment type="caution">
    <text evidence="2">The sequence shown here is derived from an EMBL/GenBank/DDBJ whole genome shotgun (WGS) entry which is preliminary data.</text>
</comment>
<dbReference type="Proteomes" id="UP000297982">
    <property type="component" value="Unassembled WGS sequence"/>
</dbReference>
<accession>A0A4Z0H4L8</accession>
<dbReference type="CDD" id="cd02440">
    <property type="entry name" value="AdoMet_MTases"/>
    <property type="match status" value="1"/>
</dbReference>
<dbReference type="InterPro" id="IPR013216">
    <property type="entry name" value="Methyltransf_11"/>
</dbReference>
<dbReference type="Pfam" id="PF08241">
    <property type="entry name" value="Methyltransf_11"/>
    <property type="match status" value="1"/>
</dbReference>
<dbReference type="AlphaFoldDB" id="A0A4Z0H4L8"/>
<dbReference type="RefSeq" id="WP_135326864.1">
    <property type="nucleotide sequence ID" value="NZ_SRJC01000001.1"/>
</dbReference>
<dbReference type="InterPro" id="IPR029063">
    <property type="entry name" value="SAM-dependent_MTases_sf"/>
</dbReference>
<evidence type="ECO:0000259" key="1">
    <source>
        <dbReference type="Pfam" id="PF08241"/>
    </source>
</evidence>
<gene>
    <name evidence="2" type="ORF">E4663_05240</name>
</gene>
<organism evidence="2 3">
    <name type="scientific">Halobacillus salinus</name>
    <dbReference type="NCBI Taxonomy" id="192814"/>
    <lineage>
        <taxon>Bacteria</taxon>
        <taxon>Bacillati</taxon>
        <taxon>Bacillota</taxon>
        <taxon>Bacilli</taxon>
        <taxon>Bacillales</taxon>
        <taxon>Bacillaceae</taxon>
        <taxon>Halobacillus</taxon>
    </lineage>
</organism>
<dbReference type="SUPFAM" id="SSF53335">
    <property type="entry name" value="S-adenosyl-L-methionine-dependent methyltransferases"/>
    <property type="match status" value="1"/>
</dbReference>
<dbReference type="STRING" id="192814.GCA_900166575_01448"/>
<sequence length="253" mass="28091">MKKSTEHNGYAWDQKVEEGSAYTNPIETGVIKQAKEGDWQIGVTAERQVPRDWFPSSLEGKKILCLASGGGQQGPVLAAAGADVTVFDLSLKQLEQDRLVAEREGLQLSIVKGDMTDLSVFPNESFDMIVHPVANVFVEEVRPVWYEASRVLKEKGTLISGFMNPVLYLFDDEKEQQGKLEIKHSIPYSALEQEEVIEGQTLEFGHTLEDQIQGQTAAGFVISGFYEDDFGGGRTVDRYIKTMIATRAVKITI</sequence>
<dbReference type="GO" id="GO:0008757">
    <property type="term" value="F:S-adenosylmethionine-dependent methyltransferase activity"/>
    <property type="evidence" value="ECO:0007669"/>
    <property type="project" value="InterPro"/>
</dbReference>
<reference evidence="2 3" key="1">
    <citation type="journal article" date="2003" name="Int. J. Syst. Evol. Microbiol.">
        <title>Halobacillus salinus sp. nov., isolated from a salt lake on the coast of the East Sea in Korea.</title>
        <authorList>
            <person name="Yoon J.H."/>
            <person name="Kang K.H."/>
            <person name="Park Y.H."/>
        </authorList>
    </citation>
    <scope>NUCLEOTIDE SEQUENCE [LARGE SCALE GENOMIC DNA]</scope>
    <source>
        <strain evidence="2 3">HSL-3</strain>
    </source>
</reference>
<protein>
    <submittedName>
        <fullName evidence="2">Class I SAM-dependent methyltransferase</fullName>
    </submittedName>
</protein>
<keyword evidence="2" id="KW-0489">Methyltransferase</keyword>
<proteinExistence type="predicted"/>
<name>A0A4Z0H4L8_9BACI</name>
<keyword evidence="3" id="KW-1185">Reference proteome</keyword>
<dbReference type="EMBL" id="SRJC01000001">
    <property type="protein sequence ID" value="TGB04401.1"/>
    <property type="molecule type" value="Genomic_DNA"/>
</dbReference>
<keyword evidence="2" id="KW-0808">Transferase</keyword>
<evidence type="ECO:0000313" key="2">
    <source>
        <dbReference type="EMBL" id="TGB04401.1"/>
    </source>
</evidence>
<dbReference type="Gene3D" id="3.40.50.150">
    <property type="entry name" value="Vaccinia Virus protein VP39"/>
    <property type="match status" value="1"/>
</dbReference>
<feature type="domain" description="Methyltransferase type 11" evidence="1">
    <location>
        <begin position="64"/>
        <end position="159"/>
    </location>
</feature>
<dbReference type="GO" id="GO:0032259">
    <property type="term" value="P:methylation"/>
    <property type="evidence" value="ECO:0007669"/>
    <property type="project" value="UniProtKB-KW"/>
</dbReference>